<dbReference type="SUPFAM" id="SSF49899">
    <property type="entry name" value="Concanavalin A-like lectins/glucanases"/>
    <property type="match status" value="1"/>
</dbReference>
<dbReference type="OrthoDB" id="6105938at2759"/>
<dbReference type="CDD" id="cd16597">
    <property type="entry name" value="RING-HC_TRIM25_C-IV"/>
    <property type="match status" value="1"/>
</dbReference>
<proteinExistence type="predicted"/>
<dbReference type="CDD" id="cd19769">
    <property type="entry name" value="Bbox2_TRIM16-like"/>
    <property type="match status" value="1"/>
</dbReference>
<keyword evidence="6 8" id="KW-0175">Coiled coil</keyword>
<keyword evidence="13" id="KW-1185">Reference proteome</keyword>
<dbReference type="InterPro" id="IPR003879">
    <property type="entry name" value="Butyrophylin_SPRY"/>
</dbReference>
<sequence>MASSGLNDELSCSICLSIYRNPVMLPCGHNFCESCIASSLNCEQRSGSNSCPECRTNFKQRPVLQKNFKLRNIVEHYLSAQPKKEKAEVFCTYCVTSPVPAVKTCLHCEASLCSVHLGTHSRSEKHILIEPTASAGDKKCLIHNELLEFFCSQDSSVLCMTCTKDRKHKGHRIEPTREAFEKKKMCLNDFVKNINLRLNEKETHLLELQKQKKKVQGKASDIKERLTAFFGDIKKEVLTLEDHMLNEVTRQEEEASLPISKLIKKLEIENADLRARKCHIEEMHLITDPLTLLKQPVINTDLGKRCFKKAYNNEDIDEELIAVTLQRGLSILAGNIPKLKTSRGFLIEDASDMILNVNTADINIALSSDLKNASYCHKEKSRPHHPERFSTLQVLSTKKFSSGQHYWEVRTGNAGDWSVGVTYNSVKRKGDTSHIGGNDKSWCLTWADNELKAEHDDELDDLDNGLLASPIGIYLDYDNGSLSFYELSWPVQHLHTFSATFIEPLHAAFYIDEGSWIHIGK</sequence>
<dbReference type="InterPro" id="IPR001841">
    <property type="entry name" value="Znf_RING"/>
</dbReference>
<dbReference type="Pfam" id="PF00643">
    <property type="entry name" value="zf-B_box"/>
    <property type="match status" value="1"/>
</dbReference>
<evidence type="ECO:0000259" key="9">
    <source>
        <dbReference type="PROSITE" id="PS50089"/>
    </source>
</evidence>
<dbReference type="InterPro" id="IPR043136">
    <property type="entry name" value="B30.2/SPRY_sf"/>
</dbReference>
<dbReference type="Gene3D" id="3.30.40.10">
    <property type="entry name" value="Zinc/RING finger domain, C3HC4 (zinc finger)"/>
    <property type="match status" value="1"/>
</dbReference>
<dbReference type="InterPro" id="IPR013320">
    <property type="entry name" value="ConA-like_dom_sf"/>
</dbReference>
<feature type="domain" description="RING-type" evidence="9">
    <location>
        <begin position="12"/>
        <end position="55"/>
    </location>
</feature>
<dbReference type="Gene3D" id="2.60.120.920">
    <property type="match status" value="1"/>
</dbReference>
<dbReference type="Proteomes" id="UP000812440">
    <property type="component" value="Chromosome 2"/>
</dbReference>
<evidence type="ECO:0000313" key="12">
    <source>
        <dbReference type="EMBL" id="KAG8451847.1"/>
    </source>
</evidence>
<keyword evidence="2" id="KW-0479">Metal-binding</keyword>
<dbReference type="InterPro" id="IPR013083">
    <property type="entry name" value="Znf_RING/FYVE/PHD"/>
</dbReference>
<dbReference type="AlphaFoldDB" id="A0A8T2K906"/>
<dbReference type="SMART" id="SM00184">
    <property type="entry name" value="RING"/>
    <property type="match status" value="1"/>
</dbReference>
<evidence type="ECO:0000259" key="10">
    <source>
        <dbReference type="PROSITE" id="PS50119"/>
    </source>
</evidence>
<keyword evidence="1" id="KW-0399">Innate immunity</keyword>
<accession>A0A8T2K906</accession>
<evidence type="ECO:0000256" key="3">
    <source>
        <dbReference type="ARBA" id="ARBA00022771"/>
    </source>
</evidence>
<dbReference type="SUPFAM" id="SSF57850">
    <property type="entry name" value="RING/U-box"/>
    <property type="match status" value="1"/>
</dbReference>
<keyword evidence="5" id="KW-0391">Immunity</keyword>
<dbReference type="SMART" id="SM00336">
    <property type="entry name" value="BBOX"/>
    <property type="match status" value="1"/>
</dbReference>
<dbReference type="CDD" id="cd12891">
    <property type="entry name" value="SPRY_PRY_C-I_2"/>
    <property type="match status" value="1"/>
</dbReference>
<dbReference type="Pfam" id="PF13765">
    <property type="entry name" value="PRY"/>
    <property type="match status" value="1"/>
</dbReference>
<evidence type="ECO:0000256" key="6">
    <source>
        <dbReference type="ARBA" id="ARBA00023054"/>
    </source>
</evidence>
<dbReference type="PROSITE" id="PS50089">
    <property type="entry name" value="ZF_RING_2"/>
    <property type="match status" value="1"/>
</dbReference>
<feature type="domain" description="B30.2/SPRY" evidence="11">
    <location>
        <begin position="332"/>
        <end position="521"/>
    </location>
</feature>
<dbReference type="PRINTS" id="PR01407">
    <property type="entry name" value="BUTYPHLNCDUF"/>
</dbReference>
<dbReference type="GO" id="GO:0045087">
    <property type="term" value="P:innate immune response"/>
    <property type="evidence" value="ECO:0007669"/>
    <property type="project" value="UniProtKB-KW"/>
</dbReference>
<evidence type="ECO:0000259" key="11">
    <source>
        <dbReference type="PROSITE" id="PS50188"/>
    </source>
</evidence>
<feature type="coiled-coil region" evidence="8">
    <location>
        <begin position="191"/>
        <end position="225"/>
    </location>
</feature>
<dbReference type="PANTHER" id="PTHR25465">
    <property type="entry name" value="B-BOX DOMAIN CONTAINING"/>
    <property type="match status" value="1"/>
</dbReference>
<dbReference type="SUPFAM" id="SSF57845">
    <property type="entry name" value="B-box zinc-binding domain"/>
    <property type="match status" value="1"/>
</dbReference>
<keyword evidence="4" id="KW-0862">Zinc</keyword>
<dbReference type="PANTHER" id="PTHR25465:SF65">
    <property type="entry name" value="E3 UBIQUITIN_ISG15 LIGASE TRIM25"/>
    <property type="match status" value="1"/>
</dbReference>
<dbReference type="InterPro" id="IPR001870">
    <property type="entry name" value="B30.2/SPRY"/>
</dbReference>
<dbReference type="SMART" id="SM00589">
    <property type="entry name" value="PRY"/>
    <property type="match status" value="1"/>
</dbReference>
<dbReference type="InterPro" id="IPR003877">
    <property type="entry name" value="SPRY_dom"/>
</dbReference>
<reference evidence="12" key="1">
    <citation type="thesis" date="2020" institute="ProQuest LLC" country="789 East Eisenhower Parkway, Ann Arbor, MI, USA">
        <title>Comparative Genomics and Chromosome Evolution.</title>
        <authorList>
            <person name="Mudd A.B."/>
        </authorList>
    </citation>
    <scope>NUCLEOTIDE SEQUENCE</scope>
    <source>
        <strain evidence="12">Female2</strain>
        <tissue evidence="12">Blood</tissue>
    </source>
</reference>
<dbReference type="InterPro" id="IPR017907">
    <property type="entry name" value="Znf_RING_CS"/>
</dbReference>
<dbReference type="PROSITE" id="PS50119">
    <property type="entry name" value="ZF_BBOX"/>
    <property type="match status" value="1"/>
</dbReference>
<dbReference type="Pfam" id="PF00622">
    <property type="entry name" value="SPRY"/>
    <property type="match status" value="1"/>
</dbReference>
<dbReference type="PROSITE" id="PS00518">
    <property type="entry name" value="ZF_RING_1"/>
    <property type="match status" value="1"/>
</dbReference>
<dbReference type="EMBL" id="JAACNH010000002">
    <property type="protein sequence ID" value="KAG8451847.1"/>
    <property type="molecule type" value="Genomic_DNA"/>
</dbReference>
<dbReference type="Pfam" id="PF13445">
    <property type="entry name" value="zf-RING_UBOX"/>
    <property type="match status" value="1"/>
</dbReference>
<evidence type="ECO:0000256" key="5">
    <source>
        <dbReference type="ARBA" id="ARBA00022859"/>
    </source>
</evidence>
<protein>
    <submittedName>
        <fullName evidence="12">Uncharacterized protein</fullName>
    </submittedName>
</protein>
<dbReference type="InterPro" id="IPR027370">
    <property type="entry name" value="Znf-RING_euk"/>
</dbReference>
<evidence type="ECO:0000256" key="2">
    <source>
        <dbReference type="ARBA" id="ARBA00022723"/>
    </source>
</evidence>
<dbReference type="Gene3D" id="4.10.830.40">
    <property type="match status" value="1"/>
</dbReference>
<dbReference type="GO" id="GO:0008270">
    <property type="term" value="F:zinc ion binding"/>
    <property type="evidence" value="ECO:0007669"/>
    <property type="project" value="UniProtKB-KW"/>
</dbReference>
<evidence type="ECO:0000256" key="8">
    <source>
        <dbReference type="SAM" id="Coils"/>
    </source>
</evidence>
<gene>
    <name evidence="12" type="ORF">GDO86_003875</name>
</gene>
<keyword evidence="3 7" id="KW-0863">Zinc-finger</keyword>
<organism evidence="12 13">
    <name type="scientific">Hymenochirus boettgeri</name>
    <name type="common">Congo dwarf clawed frog</name>
    <dbReference type="NCBI Taxonomy" id="247094"/>
    <lineage>
        <taxon>Eukaryota</taxon>
        <taxon>Metazoa</taxon>
        <taxon>Chordata</taxon>
        <taxon>Craniata</taxon>
        <taxon>Vertebrata</taxon>
        <taxon>Euteleostomi</taxon>
        <taxon>Amphibia</taxon>
        <taxon>Batrachia</taxon>
        <taxon>Anura</taxon>
        <taxon>Pipoidea</taxon>
        <taxon>Pipidae</taxon>
        <taxon>Pipinae</taxon>
        <taxon>Hymenochirus</taxon>
    </lineage>
</organism>
<name>A0A8T2K906_9PIPI</name>
<dbReference type="Gene3D" id="3.30.160.60">
    <property type="entry name" value="Classic Zinc Finger"/>
    <property type="match status" value="1"/>
</dbReference>
<dbReference type="InterPro" id="IPR006574">
    <property type="entry name" value="PRY"/>
</dbReference>
<evidence type="ECO:0000313" key="13">
    <source>
        <dbReference type="Proteomes" id="UP000812440"/>
    </source>
</evidence>
<evidence type="ECO:0000256" key="7">
    <source>
        <dbReference type="PROSITE-ProRule" id="PRU00024"/>
    </source>
</evidence>
<evidence type="ECO:0000256" key="4">
    <source>
        <dbReference type="ARBA" id="ARBA00022833"/>
    </source>
</evidence>
<dbReference type="GO" id="GO:0005737">
    <property type="term" value="C:cytoplasm"/>
    <property type="evidence" value="ECO:0007669"/>
    <property type="project" value="UniProtKB-ARBA"/>
</dbReference>
<evidence type="ECO:0000256" key="1">
    <source>
        <dbReference type="ARBA" id="ARBA00022588"/>
    </source>
</evidence>
<dbReference type="PROSITE" id="PS50188">
    <property type="entry name" value="B302_SPRY"/>
    <property type="match status" value="1"/>
</dbReference>
<dbReference type="InterPro" id="IPR000315">
    <property type="entry name" value="Znf_B-box"/>
</dbReference>
<dbReference type="InterPro" id="IPR051051">
    <property type="entry name" value="E3_ubiq-ligase_TRIM/RNF"/>
</dbReference>
<feature type="domain" description="B box-type" evidence="10">
    <location>
        <begin position="135"/>
        <end position="176"/>
    </location>
</feature>
<dbReference type="SMART" id="SM00449">
    <property type="entry name" value="SPRY"/>
    <property type="match status" value="1"/>
</dbReference>
<comment type="caution">
    <text evidence="12">The sequence shown here is derived from an EMBL/GenBank/DDBJ whole genome shotgun (WGS) entry which is preliminary data.</text>
</comment>